<dbReference type="Gene3D" id="2.40.50.1020">
    <property type="entry name" value="LytTr DNA-binding domain"/>
    <property type="match status" value="1"/>
</dbReference>
<dbReference type="InterPro" id="IPR046947">
    <property type="entry name" value="LytR-like"/>
</dbReference>
<dbReference type="PROSITE" id="PS50110">
    <property type="entry name" value="RESPONSE_REGULATORY"/>
    <property type="match status" value="1"/>
</dbReference>
<comment type="caution">
    <text evidence="4">The sequence shown here is derived from an EMBL/GenBank/DDBJ whole genome shotgun (WGS) entry which is preliminary data.</text>
</comment>
<feature type="domain" description="HTH LytTR-type" evidence="3">
    <location>
        <begin position="133"/>
        <end position="230"/>
    </location>
</feature>
<dbReference type="Gene3D" id="3.40.50.2300">
    <property type="match status" value="1"/>
</dbReference>
<proteinExistence type="predicted"/>
<protein>
    <submittedName>
        <fullName evidence="4">Response regulator transcription factor</fullName>
    </submittedName>
</protein>
<dbReference type="SMART" id="SM00448">
    <property type="entry name" value="REC"/>
    <property type="match status" value="1"/>
</dbReference>
<evidence type="ECO:0000256" key="1">
    <source>
        <dbReference type="PROSITE-ProRule" id="PRU00169"/>
    </source>
</evidence>
<dbReference type="Pfam" id="PF04397">
    <property type="entry name" value="LytTR"/>
    <property type="match status" value="1"/>
</dbReference>
<organism evidence="4 5">
    <name type="scientific">Gramella jeungdoensis</name>
    <dbReference type="NCBI Taxonomy" id="708091"/>
    <lineage>
        <taxon>Bacteria</taxon>
        <taxon>Pseudomonadati</taxon>
        <taxon>Bacteroidota</taxon>
        <taxon>Flavobacteriia</taxon>
        <taxon>Flavobacteriales</taxon>
        <taxon>Flavobacteriaceae</taxon>
        <taxon>Christiangramia</taxon>
    </lineage>
</organism>
<feature type="modified residue" description="4-aspartylphosphate" evidence="1">
    <location>
        <position position="56"/>
    </location>
</feature>
<evidence type="ECO:0000259" key="3">
    <source>
        <dbReference type="PROSITE" id="PS50930"/>
    </source>
</evidence>
<dbReference type="SUPFAM" id="SSF52172">
    <property type="entry name" value="CheY-like"/>
    <property type="match status" value="1"/>
</dbReference>
<dbReference type="SMART" id="SM00850">
    <property type="entry name" value="LytTR"/>
    <property type="match status" value="1"/>
</dbReference>
<dbReference type="PANTHER" id="PTHR37299:SF1">
    <property type="entry name" value="STAGE 0 SPORULATION PROTEIN A HOMOLOG"/>
    <property type="match status" value="1"/>
</dbReference>
<dbReference type="InterPro" id="IPR011006">
    <property type="entry name" value="CheY-like_superfamily"/>
</dbReference>
<dbReference type="RefSeq" id="WP_252115477.1">
    <property type="nucleotide sequence ID" value="NZ_JAMSCK010000006.1"/>
</dbReference>
<keyword evidence="1" id="KW-0597">Phosphoprotein</keyword>
<dbReference type="InterPro" id="IPR001789">
    <property type="entry name" value="Sig_transdc_resp-reg_receiver"/>
</dbReference>
<evidence type="ECO:0000313" key="4">
    <source>
        <dbReference type="EMBL" id="MCM8570856.1"/>
    </source>
</evidence>
<dbReference type="PROSITE" id="PS50930">
    <property type="entry name" value="HTH_LYTTR"/>
    <property type="match status" value="1"/>
</dbReference>
<dbReference type="InterPro" id="IPR007492">
    <property type="entry name" value="LytTR_DNA-bd_dom"/>
</dbReference>
<name>A0ABT0Z564_9FLAO</name>
<dbReference type="PANTHER" id="PTHR37299">
    <property type="entry name" value="TRANSCRIPTIONAL REGULATOR-RELATED"/>
    <property type="match status" value="1"/>
</dbReference>
<evidence type="ECO:0000259" key="2">
    <source>
        <dbReference type="PROSITE" id="PS50110"/>
    </source>
</evidence>
<evidence type="ECO:0000313" key="5">
    <source>
        <dbReference type="Proteomes" id="UP001155077"/>
    </source>
</evidence>
<accession>A0ABT0Z564</accession>
<sequence length="230" mass="26774">MSIKCVIIDDEPLARNVIKNYAEQIQTLDIINSFGSAVESLSYLEENSNIDLLFLDINMPLMDGRDLLKSYKFNFPVIITTAHPEHAVEAFELDVIDYLVKPIPFPRFIKAIKKVQDRITNNLSANEKEYIFIKINNKKMKKIYYDDILLIESLKDYIQIITDKEKYVIHKTLSDFTESLPPSKFIRIHRSHTIAIDKVNSIEGNCVEIRGKRYNIGRNYIEKTKETILN</sequence>
<gene>
    <name evidence="4" type="ORF">NE848_15780</name>
</gene>
<dbReference type="Pfam" id="PF00072">
    <property type="entry name" value="Response_reg"/>
    <property type="match status" value="1"/>
</dbReference>
<reference evidence="4" key="1">
    <citation type="submission" date="2022-06" db="EMBL/GenBank/DDBJ databases">
        <title>Gramella sediminis sp. nov., isolated from deep-sea sediment of the Indian Ocean.</title>
        <authorList>
            <person name="Yang L."/>
        </authorList>
    </citation>
    <scope>NUCLEOTIDE SEQUENCE</scope>
    <source>
        <strain evidence="4">HMD3159</strain>
    </source>
</reference>
<keyword evidence="5" id="KW-1185">Reference proteome</keyword>
<feature type="domain" description="Response regulatory" evidence="2">
    <location>
        <begin position="4"/>
        <end position="116"/>
    </location>
</feature>
<dbReference type="Proteomes" id="UP001155077">
    <property type="component" value="Unassembled WGS sequence"/>
</dbReference>
<dbReference type="EMBL" id="JAMSCK010000006">
    <property type="protein sequence ID" value="MCM8570856.1"/>
    <property type="molecule type" value="Genomic_DNA"/>
</dbReference>